<dbReference type="InterPro" id="IPR027913">
    <property type="entry name" value="DUF4473"/>
</dbReference>
<evidence type="ECO:0000313" key="3">
    <source>
        <dbReference type="Proteomes" id="UP000835052"/>
    </source>
</evidence>
<organism evidence="2 3">
    <name type="scientific">Caenorhabditis auriculariae</name>
    <dbReference type="NCBI Taxonomy" id="2777116"/>
    <lineage>
        <taxon>Eukaryota</taxon>
        <taxon>Metazoa</taxon>
        <taxon>Ecdysozoa</taxon>
        <taxon>Nematoda</taxon>
        <taxon>Chromadorea</taxon>
        <taxon>Rhabditida</taxon>
        <taxon>Rhabditina</taxon>
        <taxon>Rhabditomorpha</taxon>
        <taxon>Rhabditoidea</taxon>
        <taxon>Rhabditidae</taxon>
        <taxon>Peloderinae</taxon>
        <taxon>Caenorhabditis</taxon>
    </lineage>
</organism>
<comment type="caution">
    <text evidence="2">The sequence shown here is derived from an EMBL/GenBank/DDBJ whole genome shotgun (WGS) entry which is preliminary data.</text>
</comment>
<dbReference type="OrthoDB" id="5841586at2759"/>
<proteinExistence type="predicted"/>
<dbReference type="EMBL" id="CAJGYM010000022">
    <property type="protein sequence ID" value="CAD6191659.1"/>
    <property type="molecule type" value="Genomic_DNA"/>
</dbReference>
<evidence type="ECO:0000256" key="1">
    <source>
        <dbReference type="SAM" id="SignalP"/>
    </source>
</evidence>
<protein>
    <recommendedName>
        <fullName evidence="4">SXP/RAL-2 family protein Ani s 5-like cation-binding domain-containing protein</fullName>
    </recommendedName>
</protein>
<dbReference type="Proteomes" id="UP000835052">
    <property type="component" value="Unassembled WGS sequence"/>
</dbReference>
<dbReference type="Pfam" id="PF14747">
    <property type="entry name" value="DUF4473"/>
    <property type="match status" value="1"/>
</dbReference>
<feature type="chain" id="PRO_5035868262" description="SXP/RAL-2 family protein Ani s 5-like cation-binding domain-containing protein" evidence="1">
    <location>
        <begin position="20"/>
        <end position="125"/>
    </location>
</feature>
<gene>
    <name evidence="2" type="ORF">CAUJ_LOCUS7578</name>
</gene>
<evidence type="ECO:0008006" key="4">
    <source>
        <dbReference type="Google" id="ProtNLM"/>
    </source>
</evidence>
<keyword evidence="3" id="KW-1185">Reference proteome</keyword>
<accession>A0A8S1H7C2</accession>
<reference evidence="2" key="1">
    <citation type="submission" date="2020-10" db="EMBL/GenBank/DDBJ databases">
        <authorList>
            <person name="Kikuchi T."/>
        </authorList>
    </citation>
    <scope>NUCLEOTIDE SEQUENCE</scope>
    <source>
        <strain evidence="2">NKZ352</strain>
    </source>
</reference>
<name>A0A8S1H7C2_9PELO</name>
<evidence type="ECO:0000313" key="2">
    <source>
        <dbReference type="EMBL" id="CAD6191659.1"/>
    </source>
</evidence>
<sequence length="125" mass="13782">MFSSFKILALAALVAVVVCEEQFDEEKVKAQLVKDMKEAGVSEETILGVEKVAAPFKAQIKEARTKNDEKAGKDAFEKMSAAVDAYVAKASKEDQAAFKKFVEKIKAEYDAHAREHELAGVPEHH</sequence>
<keyword evidence="1" id="KW-0732">Signal</keyword>
<dbReference type="PANTHER" id="PTHR33272">
    <property type="entry name" value="PROTEIN CBG22877-RELATED"/>
    <property type="match status" value="1"/>
</dbReference>
<dbReference type="AlphaFoldDB" id="A0A8S1H7C2"/>
<feature type="signal peptide" evidence="1">
    <location>
        <begin position="1"/>
        <end position="19"/>
    </location>
</feature>